<evidence type="ECO:0000313" key="1">
    <source>
        <dbReference type="EMBL" id="KHG03673.1"/>
    </source>
</evidence>
<name>A0A0B0MNI4_GOSAR</name>
<evidence type="ECO:0000313" key="2">
    <source>
        <dbReference type="Proteomes" id="UP000032142"/>
    </source>
</evidence>
<proteinExistence type="predicted"/>
<dbReference type="Proteomes" id="UP000032142">
    <property type="component" value="Unassembled WGS sequence"/>
</dbReference>
<reference evidence="2" key="1">
    <citation type="submission" date="2014-09" db="EMBL/GenBank/DDBJ databases">
        <authorList>
            <person name="Mudge J."/>
            <person name="Ramaraj T."/>
            <person name="Lindquist I.E."/>
            <person name="Bharti A.K."/>
            <person name="Sundararajan A."/>
            <person name="Cameron C.T."/>
            <person name="Woodward J.E."/>
            <person name="May G.D."/>
            <person name="Brubaker C."/>
            <person name="Broadhvest J."/>
            <person name="Wilkins T.A."/>
        </authorList>
    </citation>
    <scope>NUCLEOTIDE SEQUENCE</scope>
    <source>
        <strain evidence="2">cv. AKA8401</strain>
    </source>
</reference>
<keyword evidence="2" id="KW-1185">Reference proteome</keyword>
<dbReference type="AlphaFoldDB" id="A0A0B0MNI4"/>
<dbReference type="EMBL" id="JRRC01375521">
    <property type="protein sequence ID" value="KHG03673.1"/>
    <property type="molecule type" value="Genomic_DNA"/>
</dbReference>
<organism evidence="1 2">
    <name type="scientific">Gossypium arboreum</name>
    <name type="common">Tree cotton</name>
    <name type="synonym">Gossypium nanking</name>
    <dbReference type="NCBI Taxonomy" id="29729"/>
    <lineage>
        <taxon>Eukaryota</taxon>
        <taxon>Viridiplantae</taxon>
        <taxon>Streptophyta</taxon>
        <taxon>Embryophyta</taxon>
        <taxon>Tracheophyta</taxon>
        <taxon>Spermatophyta</taxon>
        <taxon>Magnoliopsida</taxon>
        <taxon>eudicotyledons</taxon>
        <taxon>Gunneridae</taxon>
        <taxon>Pentapetalae</taxon>
        <taxon>rosids</taxon>
        <taxon>malvids</taxon>
        <taxon>Malvales</taxon>
        <taxon>Malvaceae</taxon>
        <taxon>Malvoideae</taxon>
        <taxon>Gossypium</taxon>
    </lineage>
</organism>
<comment type="caution">
    <text evidence="1">The sequence shown here is derived from an EMBL/GenBank/DDBJ whole genome shotgun (WGS) entry which is preliminary data.</text>
</comment>
<accession>A0A0B0MNI4</accession>
<sequence>MCNTQSCCTTVCPLGYPTIVCQTRPQPRHTGVYCGRVSNSVCMPYFDTASTHKRV</sequence>
<gene>
    <name evidence="1" type="ORF">F383_26966</name>
</gene>
<protein>
    <submittedName>
        <fullName evidence="1">Uncharacterized protein</fullName>
    </submittedName>
</protein>